<evidence type="ECO:0000313" key="1">
    <source>
        <dbReference type="EMBL" id="MFD2917372.1"/>
    </source>
</evidence>
<dbReference type="Proteomes" id="UP001597548">
    <property type="component" value="Unassembled WGS sequence"/>
</dbReference>
<name>A0ABW6A026_9FLAO</name>
<accession>A0ABW6A026</accession>
<comment type="caution">
    <text evidence="1">The sequence shown here is derived from an EMBL/GenBank/DDBJ whole genome shotgun (WGS) entry which is preliminary data.</text>
</comment>
<dbReference type="RefSeq" id="WP_241738343.1">
    <property type="nucleotide sequence ID" value="NZ_JADILU010000006.1"/>
</dbReference>
<reference evidence="2" key="1">
    <citation type="journal article" date="2019" name="Int. J. Syst. Evol. Microbiol.">
        <title>The Global Catalogue of Microorganisms (GCM) 10K type strain sequencing project: providing services to taxonomists for standard genome sequencing and annotation.</title>
        <authorList>
            <consortium name="The Broad Institute Genomics Platform"/>
            <consortium name="The Broad Institute Genome Sequencing Center for Infectious Disease"/>
            <person name="Wu L."/>
            <person name="Ma J."/>
        </authorList>
    </citation>
    <scope>NUCLEOTIDE SEQUENCE [LARGE SCALE GENOMIC DNA]</scope>
    <source>
        <strain evidence="2">KCTC 32514</strain>
    </source>
</reference>
<keyword evidence="2" id="KW-1185">Reference proteome</keyword>
<evidence type="ECO:0000313" key="2">
    <source>
        <dbReference type="Proteomes" id="UP001597548"/>
    </source>
</evidence>
<dbReference type="InterPro" id="IPR013783">
    <property type="entry name" value="Ig-like_fold"/>
</dbReference>
<evidence type="ECO:0008006" key="3">
    <source>
        <dbReference type="Google" id="ProtNLM"/>
    </source>
</evidence>
<protein>
    <recommendedName>
        <fullName evidence="3">Fibronectin type-III domain-containing protein</fullName>
    </recommendedName>
</protein>
<dbReference type="EMBL" id="JBHUOS010000014">
    <property type="protein sequence ID" value="MFD2917372.1"/>
    <property type="molecule type" value="Genomic_DNA"/>
</dbReference>
<gene>
    <name evidence="1" type="ORF">ACFS29_17090</name>
</gene>
<sequence>MKNLIYVFALTLLLFNCSSEDDDNNNPNNIVLRPFSVAILETRMDGANIEWTEAIDDDDDAVTYSIYLDDQLISTGRTSLTYNFTDLDPETSYDGNGGTSLTDFFFVTEPETIILTINARDWIINSFPEAGETREVLVTGFEVPVYELAITDSISSEDNSLYTHEIYNENLSSNLAILKACETEKPTY</sequence>
<dbReference type="Gene3D" id="2.60.40.10">
    <property type="entry name" value="Immunoglobulins"/>
    <property type="match status" value="1"/>
</dbReference>
<organism evidence="1 2">
    <name type="scientific">Psychroserpens luteus</name>
    <dbReference type="NCBI Taxonomy" id="1434066"/>
    <lineage>
        <taxon>Bacteria</taxon>
        <taxon>Pseudomonadati</taxon>
        <taxon>Bacteroidota</taxon>
        <taxon>Flavobacteriia</taxon>
        <taxon>Flavobacteriales</taxon>
        <taxon>Flavobacteriaceae</taxon>
        <taxon>Psychroserpens</taxon>
    </lineage>
</organism>
<proteinExistence type="predicted"/>